<evidence type="ECO:0000313" key="1">
    <source>
        <dbReference type="EMBL" id="KAK3778660.1"/>
    </source>
</evidence>
<comment type="caution">
    <text evidence="1">The sequence shown here is derived from an EMBL/GenBank/DDBJ whole genome shotgun (WGS) entry which is preliminary data.</text>
</comment>
<protein>
    <submittedName>
        <fullName evidence="1">Uncharacterized protein</fullName>
    </submittedName>
</protein>
<gene>
    <name evidence="1" type="ORF">RRG08_012934</name>
</gene>
<organism evidence="1 2">
    <name type="scientific">Elysia crispata</name>
    <name type="common">lettuce slug</name>
    <dbReference type="NCBI Taxonomy" id="231223"/>
    <lineage>
        <taxon>Eukaryota</taxon>
        <taxon>Metazoa</taxon>
        <taxon>Spiralia</taxon>
        <taxon>Lophotrochozoa</taxon>
        <taxon>Mollusca</taxon>
        <taxon>Gastropoda</taxon>
        <taxon>Heterobranchia</taxon>
        <taxon>Euthyneura</taxon>
        <taxon>Panpulmonata</taxon>
        <taxon>Sacoglossa</taxon>
        <taxon>Placobranchoidea</taxon>
        <taxon>Plakobranchidae</taxon>
        <taxon>Elysia</taxon>
    </lineage>
</organism>
<accession>A0AAE1A050</accession>
<reference evidence="1" key="1">
    <citation type="journal article" date="2023" name="G3 (Bethesda)">
        <title>A reference genome for the long-term kleptoplast-retaining sea slug Elysia crispata morphotype clarki.</title>
        <authorList>
            <person name="Eastman K.E."/>
            <person name="Pendleton A.L."/>
            <person name="Shaikh M.A."/>
            <person name="Suttiyut T."/>
            <person name="Ogas R."/>
            <person name="Tomko P."/>
            <person name="Gavelis G."/>
            <person name="Widhalm J.R."/>
            <person name="Wisecaver J.H."/>
        </authorList>
    </citation>
    <scope>NUCLEOTIDE SEQUENCE</scope>
    <source>
        <strain evidence="1">ECLA1</strain>
    </source>
</reference>
<sequence length="73" mass="8657">MKSYSSLDFDYKEPLSQLNKSRKELARCQNKYPAPGSQEPSQYATVMFLYELRKIEWLVIDPSEILHKRFISI</sequence>
<proteinExistence type="predicted"/>
<keyword evidence="2" id="KW-1185">Reference proteome</keyword>
<name>A0AAE1A050_9GAST</name>
<evidence type="ECO:0000313" key="2">
    <source>
        <dbReference type="Proteomes" id="UP001283361"/>
    </source>
</evidence>
<dbReference type="Proteomes" id="UP001283361">
    <property type="component" value="Unassembled WGS sequence"/>
</dbReference>
<dbReference type="AlphaFoldDB" id="A0AAE1A050"/>
<dbReference type="EMBL" id="JAWDGP010002895">
    <property type="protein sequence ID" value="KAK3778660.1"/>
    <property type="molecule type" value="Genomic_DNA"/>
</dbReference>